<dbReference type="InParanoid" id="A0A165RWF7"/>
<feature type="region of interest" description="Disordered" evidence="6">
    <location>
        <begin position="1"/>
        <end position="27"/>
    </location>
</feature>
<dbReference type="InterPro" id="IPR029058">
    <property type="entry name" value="AB_hydrolase_fold"/>
</dbReference>
<dbReference type="Gene3D" id="3.40.50.1820">
    <property type="entry name" value="alpha/beta hydrolase"/>
    <property type="match status" value="1"/>
</dbReference>
<reference evidence="7 8" key="1">
    <citation type="journal article" date="2016" name="Mol. Biol. Evol.">
        <title>Comparative Genomics of Early-Diverging Mushroom-Forming Fungi Provides Insights into the Origins of Lignocellulose Decay Capabilities.</title>
        <authorList>
            <person name="Nagy L.G."/>
            <person name="Riley R."/>
            <person name="Tritt A."/>
            <person name="Adam C."/>
            <person name="Daum C."/>
            <person name="Floudas D."/>
            <person name="Sun H."/>
            <person name="Yadav J.S."/>
            <person name="Pangilinan J."/>
            <person name="Larsson K.H."/>
            <person name="Matsuura K."/>
            <person name="Barry K."/>
            <person name="Labutti K."/>
            <person name="Kuo R."/>
            <person name="Ohm R.A."/>
            <person name="Bhattacharya S.S."/>
            <person name="Shirouzu T."/>
            <person name="Yoshinaga Y."/>
            <person name="Martin F.M."/>
            <person name="Grigoriev I.V."/>
            <person name="Hibbett D.S."/>
        </authorList>
    </citation>
    <scope>NUCLEOTIDE SEQUENCE [LARGE SCALE GENOMIC DNA]</scope>
    <source>
        <strain evidence="7 8">HHB14362 ss-1</strain>
    </source>
</reference>
<keyword evidence="3" id="KW-0645">Protease</keyword>
<evidence type="ECO:0000256" key="2">
    <source>
        <dbReference type="ARBA" id="ARBA00022645"/>
    </source>
</evidence>
<dbReference type="InterPro" id="IPR001563">
    <property type="entry name" value="Peptidase_S10"/>
</dbReference>
<sequence>MCSTIDECPRPRRNGQPRYGKRPGCGDVHRLGRLTRPRRGGVRVLIYVRTYNWVCNWVGNERWVMEQEAGVRGGDEAGKTRSARTLTWATIYGAGHMTPYDEPKESFEMVNRWLAGEKL</sequence>
<dbReference type="Pfam" id="PF00450">
    <property type="entry name" value="Peptidase_S10"/>
    <property type="match status" value="1"/>
</dbReference>
<dbReference type="STRING" id="1314782.A0A165RWF7"/>
<dbReference type="OrthoDB" id="443318at2759"/>
<dbReference type="AlphaFoldDB" id="A0A165RWF7"/>
<evidence type="ECO:0000256" key="5">
    <source>
        <dbReference type="ARBA" id="ARBA00023180"/>
    </source>
</evidence>
<accession>A0A165RWF7</accession>
<evidence type="ECO:0000313" key="8">
    <source>
        <dbReference type="Proteomes" id="UP000076761"/>
    </source>
</evidence>
<proteinExistence type="inferred from homology"/>
<evidence type="ECO:0000313" key="7">
    <source>
        <dbReference type="EMBL" id="KZT24358.1"/>
    </source>
</evidence>
<keyword evidence="2" id="KW-0121">Carboxypeptidase</keyword>
<gene>
    <name evidence="7" type="ORF">NEOLEDRAFT_1179349</name>
</gene>
<dbReference type="GO" id="GO:0004185">
    <property type="term" value="F:serine-type carboxypeptidase activity"/>
    <property type="evidence" value="ECO:0007669"/>
    <property type="project" value="InterPro"/>
</dbReference>
<feature type="compositionally biased region" description="Basic residues" evidence="6">
    <location>
        <begin position="11"/>
        <end position="21"/>
    </location>
</feature>
<keyword evidence="4 7" id="KW-0378">Hydrolase</keyword>
<keyword evidence="8" id="KW-1185">Reference proteome</keyword>
<name>A0A165RWF7_9AGAM</name>
<organism evidence="7 8">
    <name type="scientific">Neolentinus lepideus HHB14362 ss-1</name>
    <dbReference type="NCBI Taxonomy" id="1314782"/>
    <lineage>
        <taxon>Eukaryota</taxon>
        <taxon>Fungi</taxon>
        <taxon>Dikarya</taxon>
        <taxon>Basidiomycota</taxon>
        <taxon>Agaricomycotina</taxon>
        <taxon>Agaricomycetes</taxon>
        <taxon>Gloeophyllales</taxon>
        <taxon>Gloeophyllaceae</taxon>
        <taxon>Neolentinus</taxon>
    </lineage>
</organism>
<evidence type="ECO:0000256" key="6">
    <source>
        <dbReference type="SAM" id="MobiDB-lite"/>
    </source>
</evidence>
<keyword evidence="5" id="KW-0325">Glycoprotein</keyword>
<evidence type="ECO:0000256" key="4">
    <source>
        <dbReference type="ARBA" id="ARBA00022801"/>
    </source>
</evidence>
<dbReference type="SUPFAM" id="SSF53474">
    <property type="entry name" value="alpha/beta-Hydrolases"/>
    <property type="match status" value="1"/>
</dbReference>
<protein>
    <submittedName>
        <fullName evidence="7">Alpha/beta-hydrolase</fullName>
    </submittedName>
</protein>
<evidence type="ECO:0000256" key="3">
    <source>
        <dbReference type="ARBA" id="ARBA00022670"/>
    </source>
</evidence>
<dbReference type="Proteomes" id="UP000076761">
    <property type="component" value="Unassembled WGS sequence"/>
</dbReference>
<evidence type="ECO:0000256" key="1">
    <source>
        <dbReference type="ARBA" id="ARBA00009431"/>
    </source>
</evidence>
<dbReference type="EMBL" id="KV425578">
    <property type="protein sequence ID" value="KZT24358.1"/>
    <property type="molecule type" value="Genomic_DNA"/>
</dbReference>
<comment type="similarity">
    <text evidence="1">Belongs to the peptidase S10 family.</text>
</comment>
<dbReference type="GO" id="GO:0006508">
    <property type="term" value="P:proteolysis"/>
    <property type="evidence" value="ECO:0007669"/>
    <property type="project" value="UniProtKB-KW"/>
</dbReference>